<keyword evidence="3" id="KW-1185">Reference proteome</keyword>
<sequence>MDHSTMHSSTEGTSTKSLYADLLATSLPEVGYPPNKVDSLLDPSLGAIGQERLDLGHIRRLFGYYEEDAMSKINLGKSLPNCDMKDVLFLSVYICQSTVPDGDYFDIGLSVLDIRYIRRGMKDCRQDIEWPMQAVQSYHFRVKMAEWVPPSDDGKFCFGRSANIIPKKLHATIDDLVRGRDFVIVVSNHNSYVHNFEDFGIDSCFSPLCSINIVSAYNHAMQTSHTHLEGLMSEMNQFYVNIHHPGNAAHYNLRALMGLVTHDAANNKWPKSSGLIRYMAYLATSPVAMYTIGYEQAWVDCFFLAHVRAVGNRRFEAMVKHGKQRAMTYMCVPWAWLKARGKRFGGH</sequence>
<accession>A0ABY6UXS7</accession>
<evidence type="ECO:0000313" key="3">
    <source>
        <dbReference type="Proteomes" id="UP000766486"/>
    </source>
</evidence>
<gene>
    <name evidence="2" type="ORF">CLO192961_LOCUS434843</name>
</gene>
<feature type="domain" description="Gfd2/YDR514C-like C-terminal" evidence="1">
    <location>
        <begin position="107"/>
        <end position="258"/>
    </location>
</feature>
<dbReference type="EMBL" id="CABFNS010000925">
    <property type="protein sequence ID" value="VUC36088.1"/>
    <property type="molecule type" value="Genomic_DNA"/>
</dbReference>
<name>A0ABY6UXS7_BIOOC</name>
<proteinExistence type="predicted"/>
<protein>
    <recommendedName>
        <fullName evidence="1">Gfd2/YDR514C-like C-terminal domain-containing protein</fullName>
    </recommendedName>
</protein>
<evidence type="ECO:0000313" key="2">
    <source>
        <dbReference type="EMBL" id="VUC36088.1"/>
    </source>
</evidence>
<reference evidence="2 3" key="1">
    <citation type="submission" date="2019-06" db="EMBL/GenBank/DDBJ databases">
        <authorList>
            <person name="Broberg M."/>
        </authorList>
    </citation>
    <scope>NUCLEOTIDE SEQUENCE [LARGE SCALE GENOMIC DNA]</scope>
</reference>
<dbReference type="InterPro" id="IPR048519">
    <property type="entry name" value="Gfd2/YDR514C-like_C"/>
</dbReference>
<organism evidence="2 3">
    <name type="scientific">Bionectria ochroleuca</name>
    <name type="common">Gliocladium roseum</name>
    <dbReference type="NCBI Taxonomy" id="29856"/>
    <lineage>
        <taxon>Eukaryota</taxon>
        <taxon>Fungi</taxon>
        <taxon>Dikarya</taxon>
        <taxon>Ascomycota</taxon>
        <taxon>Pezizomycotina</taxon>
        <taxon>Sordariomycetes</taxon>
        <taxon>Hypocreomycetidae</taxon>
        <taxon>Hypocreales</taxon>
        <taxon>Bionectriaceae</taxon>
        <taxon>Clonostachys</taxon>
    </lineage>
</organism>
<evidence type="ECO:0000259" key="1">
    <source>
        <dbReference type="Pfam" id="PF21762"/>
    </source>
</evidence>
<dbReference type="Proteomes" id="UP000766486">
    <property type="component" value="Unassembled WGS sequence"/>
</dbReference>
<comment type="caution">
    <text evidence="2">The sequence shown here is derived from an EMBL/GenBank/DDBJ whole genome shotgun (WGS) entry which is preliminary data.</text>
</comment>
<dbReference type="Pfam" id="PF21762">
    <property type="entry name" value="DEDDh_C"/>
    <property type="match status" value="1"/>
</dbReference>